<reference evidence="2 3" key="1">
    <citation type="submission" date="2021-06" db="EMBL/GenBank/DDBJ databases">
        <title>Caerostris darwini draft genome.</title>
        <authorList>
            <person name="Kono N."/>
            <person name="Arakawa K."/>
        </authorList>
    </citation>
    <scope>NUCLEOTIDE SEQUENCE [LARGE SCALE GENOMIC DNA]</scope>
</reference>
<feature type="compositionally biased region" description="Basic and acidic residues" evidence="1">
    <location>
        <begin position="169"/>
        <end position="183"/>
    </location>
</feature>
<feature type="compositionally biased region" description="Low complexity" evidence="1">
    <location>
        <begin position="305"/>
        <end position="314"/>
    </location>
</feature>
<dbReference type="AlphaFoldDB" id="A0AAV4U7D0"/>
<feature type="region of interest" description="Disordered" evidence="1">
    <location>
        <begin position="144"/>
        <end position="189"/>
    </location>
</feature>
<comment type="caution">
    <text evidence="2">The sequence shown here is derived from an EMBL/GenBank/DDBJ whole genome shotgun (WGS) entry which is preliminary data.</text>
</comment>
<proteinExistence type="predicted"/>
<gene>
    <name evidence="2" type="primary">AVEN_138220_1</name>
    <name evidence="2" type="ORF">CDAR_215371</name>
</gene>
<sequence>MGSYKKHIRKAVKQLFDSLESTQFSEKLFKELMTDIDKTPSYKEVKSRINDFVHGTLNEFTRKQAEQDMRDEEILYYMDSLASISLFSYTFDTIIYQLMNKRFQEEYKTVVTTIIKNHLEKEKMKGRDNPFFEVIEKHLDGAIEENNSLSDGEESYDSMTNIPEKKRKITEEENVKSKEKKDNPFLSVDRPCHELDNKIKEYVSSSKLHTDDIMAEQKNNTNFEEDSDAESLISFGNISVDSVSSVHTSDLSSLDDTISVYSDDGEVKRMPIAEADKIYLGGKFQEIYAIRKKSEELKQKRSTTEKTTTNSLSTIKTNSNCESGNMHEMEGRNVDFKEKQNTSLKNLENDTSSSSNNRNLNSKFIETKIKCEKTYQKQNAFVKNSGNLSSINTLKSNKTHLQTFNKTCETNENKPQNSMKTKQKQNDSVKNLEKQNSTGAESCLTTRSLPARKRKPNSKYNIYCTDIME</sequence>
<feature type="region of interest" description="Disordered" evidence="1">
    <location>
        <begin position="409"/>
        <end position="443"/>
    </location>
</feature>
<dbReference type="EMBL" id="BPLQ01010792">
    <property type="protein sequence ID" value="GIY53676.1"/>
    <property type="molecule type" value="Genomic_DNA"/>
</dbReference>
<feature type="compositionally biased region" description="Polar residues" evidence="1">
    <location>
        <begin position="434"/>
        <end position="443"/>
    </location>
</feature>
<evidence type="ECO:0000256" key="1">
    <source>
        <dbReference type="SAM" id="MobiDB-lite"/>
    </source>
</evidence>
<feature type="compositionally biased region" description="Polar residues" evidence="1">
    <location>
        <begin position="409"/>
        <end position="423"/>
    </location>
</feature>
<protein>
    <submittedName>
        <fullName evidence="2">Uncharacterized protein</fullName>
    </submittedName>
</protein>
<name>A0AAV4U7D0_9ARAC</name>
<feature type="region of interest" description="Disordered" evidence="1">
    <location>
        <begin position="299"/>
        <end position="326"/>
    </location>
</feature>
<evidence type="ECO:0000313" key="2">
    <source>
        <dbReference type="EMBL" id="GIY53676.1"/>
    </source>
</evidence>
<keyword evidence="3" id="KW-1185">Reference proteome</keyword>
<feature type="compositionally biased region" description="Basic and acidic residues" evidence="1">
    <location>
        <begin position="424"/>
        <end position="433"/>
    </location>
</feature>
<dbReference type="Proteomes" id="UP001054837">
    <property type="component" value="Unassembled WGS sequence"/>
</dbReference>
<evidence type="ECO:0000313" key="3">
    <source>
        <dbReference type="Proteomes" id="UP001054837"/>
    </source>
</evidence>
<organism evidence="2 3">
    <name type="scientific">Caerostris darwini</name>
    <dbReference type="NCBI Taxonomy" id="1538125"/>
    <lineage>
        <taxon>Eukaryota</taxon>
        <taxon>Metazoa</taxon>
        <taxon>Ecdysozoa</taxon>
        <taxon>Arthropoda</taxon>
        <taxon>Chelicerata</taxon>
        <taxon>Arachnida</taxon>
        <taxon>Araneae</taxon>
        <taxon>Araneomorphae</taxon>
        <taxon>Entelegynae</taxon>
        <taxon>Araneoidea</taxon>
        <taxon>Araneidae</taxon>
        <taxon>Caerostris</taxon>
    </lineage>
</organism>
<accession>A0AAV4U7D0</accession>